<comment type="caution">
    <text evidence="3">The sequence shown here is derived from an EMBL/GenBank/DDBJ whole genome shotgun (WGS) entry which is preliminary data.</text>
</comment>
<dbReference type="OrthoDB" id="4225815at2759"/>
<evidence type="ECO:0000256" key="2">
    <source>
        <dbReference type="RuleBase" id="RU365009"/>
    </source>
</evidence>
<feature type="signal peptide" evidence="2">
    <location>
        <begin position="1"/>
        <end position="17"/>
    </location>
</feature>
<dbReference type="EMBL" id="PVQB02000566">
    <property type="protein sequence ID" value="KAF4335361.1"/>
    <property type="molecule type" value="Genomic_DNA"/>
</dbReference>
<dbReference type="Pfam" id="PF01185">
    <property type="entry name" value="Hydrophobin"/>
    <property type="match status" value="1"/>
</dbReference>
<protein>
    <recommendedName>
        <fullName evidence="2">Hydrophobin</fullName>
    </recommendedName>
</protein>
<comment type="subcellular location">
    <subcellularLocation>
        <location evidence="2">Secreted</location>
        <location evidence="2">Cell wall</location>
    </subcellularLocation>
</comment>
<name>A0A9P5AAS7_9HYPO</name>
<feature type="chain" id="PRO_5040535917" description="Hydrophobin" evidence="2">
    <location>
        <begin position="18"/>
        <end position="186"/>
    </location>
</feature>
<evidence type="ECO:0000313" key="4">
    <source>
        <dbReference type="Proteomes" id="UP000730481"/>
    </source>
</evidence>
<dbReference type="GO" id="GO:0005199">
    <property type="term" value="F:structural constituent of cell wall"/>
    <property type="evidence" value="ECO:0007669"/>
    <property type="project" value="InterPro"/>
</dbReference>
<evidence type="ECO:0000256" key="1">
    <source>
        <dbReference type="ARBA" id="ARBA00023157"/>
    </source>
</evidence>
<reference evidence="3" key="2">
    <citation type="submission" date="2020-02" db="EMBL/GenBank/DDBJ databases">
        <title>Identification and distribution of gene clusters putatively required for synthesis of sphingolipid metabolism inhibitors in phylogenetically diverse species of the filamentous fungus Fusarium.</title>
        <authorList>
            <person name="Kim H.-S."/>
            <person name="Busman M."/>
            <person name="Brown D.W."/>
            <person name="Divon H."/>
            <person name="Uhlig S."/>
            <person name="Proctor R.H."/>
        </authorList>
    </citation>
    <scope>NUCLEOTIDE SEQUENCE</scope>
    <source>
        <strain evidence="3">NRRL 25174</strain>
    </source>
</reference>
<accession>A0A9P5AAS7</accession>
<keyword evidence="2" id="KW-0732">Signal</keyword>
<dbReference type="InterPro" id="IPR001338">
    <property type="entry name" value="Class_I_Hydrophobin"/>
</dbReference>
<sequence>MRFTALVLPIFLGAASAGPCRPSSAESSLTSSSETSELVGVTTIESLSSTFAATLSTEQLTDTTTITAPTTEIESASTTTSMVGSTTESTAAATSTTAASGQCIAPATLQCCNTVGTATDPVISLLLGLLGIVVRDQTTLLGATCSPLGNPAPCAATPLCCNDNSHGGLIAIGFLSTSYLFLQAKF</sequence>
<keyword evidence="4" id="KW-1185">Reference proteome</keyword>
<proteinExistence type="inferred from homology"/>
<gene>
    <name evidence="3" type="ORF">FBEOM_10770</name>
</gene>
<dbReference type="Proteomes" id="UP000730481">
    <property type="component" value="Unassembled WGS sequence"/>
</dbReference>
<comment type="similarity">
    <text evidence="2">Belongs to the fungal hydrophobin family.</text>
</comment>
<keyword evidence="1 2" id="KW-1015">Disulfide bond</keyword>
<evidence type="ECO:0000313" key="3">
    <source>
        <dbReference type="EMBL" id="KAF4335361.1"/>
    </source>
</evidence>
<dbReference type="CDD" id="cd23507">
    <property type="entry name" value="hydrophobin_I"/>
    <property type="match status" value="1"/>
</dbReference>
<dbReference type="SMART" id="SM00075">
    <property type="entry name" value="HYDRO"/>
    <property type="match status" value="1"/>
</dbReference>
<dbReference type="AlphaFoldDB" id="A0A9P5AAS7"/>
<keyword evidence="2" id="KW-0964">Secreted</keyword>
<reference evidence="3" key="1">
    <citation type="journal article" date="2017" name="Mycologia">
        <title>Fusarium algeriense, sp. nov., a novel toxigenic crown rot pathogen of durum wheat from Algeria is nested in the Fusarium burgessii species complex.</title>
        <authorList>
            <person name="Laraba I."/>
            <person name="Keddad A."/>
            <person name="Boureghda H."/>
            <person name="Abdallah N."/>
            <person name="Vaughan M.M."/>
            <person name="Proctor R.H."/>
            <person name="Busman M."/>
            <person name="O'Donnell K."/>
        </authorList>
    </citation>
    <scope>NUCLEOTIDE SEQUENCE</scope>
    <source>
        <strain evidence="3">NRRL 25174</strain>
    </source>
</reference>
<keyword evidence="2" id="KW-0134">Cell wall</keyword>
<dbReference type="GO" id="GO:0009277">
    <property type="term" value="C:fungal-type cell wall"/>
    <property type="evidence" value="ECO:0007669"/>
    <property type="project" value="InterPro"/>
</dbReference>
<organism evidence="3 4">
    <name type="scientific">Fusarium beomiforme</name>
    <dbReference type="NCBI Taxonomy" id="44412"/>
    <lineage>
        <taxon>Eukaryota</taxon>
        <taxon>Fungi</taxon>
        <taxon>Dikarya</taxon>
        <taxon>Ascomycota</taxon>
        <taxon>Pezizomycotina</taxon>
        <taxon>Sordariomycetes</taxon>
        <taxon>Hypocreomycetidae</taxon>
        <taxon>Hypocreales</taxon>
        <taxon>Nectriaceae</taxon>
        <taxon>Fusarium</taxon>
        <taxon>Fusarium burgessii species complex</taxon>
    </lineage>
</organism>